<comment type="caution">
    <text evidence="1">The sequence shown here is derived from an EMBL/GenBank/DDBJ whole genome shotgun (WGS) entry which is preliminary data.</text>
</comment>
<organism evidence="1 2">
    <name type="scientific">Neisseria cinerea ATCC 14685</name>
    <dbReference type="NCBI Taxonomy" id="546262"/>
    <lineage>
        <taxon>Bacteria</taxon>
        <taxon>Pseudomonadati</taxon>
        <taxon>Pseudomonadota</taxon>
        <taxon>Betaproteobacteria</taxon>
        <taxon>Neisseriales</taxon>
        <taxon>Neisseriaceae</taxon>
        <taxon>Neisseria</taxon>
    </lineage>
</organism>
<sequence length="61" mass="6919">MADIPLSEIKSQNKPKHFLHETGILSKIMPSESGKKADSRILRMFRRHLNRKPAGSENGFS</sequence>
<protein>
    <submittedName>
        <fullName evidence="1">Uncharacterized protein</fullName>
    </submittedName>
</protein>
<evidence type="ECO:0000313" key="1">
    <source>
        <dbReference type="EMBL" id="EEZ71114.1"/>
    </source>
</evidence>
<gene>
    <name evidence="1" type="ORF">NEICINOT_04741</name>
</gene>
<accession>D0W4Z3</accession>
<dbReference type="Proteomes" id="UP000003294">
    <property type="component" value="Unassembled WGS sequence"/>
</dbReference>
<reference evidence="1 2" key="1">
    <citation type="submission" date="2009-10" db="EMBL/GenBank/DDBJ databases">
        <authorList>
            <person name="Weinstock G."/>
            <person name="Sodergren E."/>
            <person name="Clifton S."/>
            <person name="Fulton L."/>
            <person name="Fulton B."/>
            <person name="Courtney L."/>
            <person name="Fronick C."/>
            <person name="Harrison M."/>
            <person name="Strong C."/>
            <person name="Farmer C."/>
            <person name="Delahaunty K."/>
            <person name="Markovic C."/>
            <person name="Hall O."/>
            <person name="Minx P."/>
            <person name="Tomlinson C."/>
            <person name="Mitreva M."/>
            <person name="Nelson J."/>
            <person name="Hou S."/>
            <person name="Wollam A."/>
            <person name="Pepin K.H."/>
            <person name="Johnson M."/>
            <person name="Bhonagiri V."/>
            <person name="Nash W.E."/>
            <person name="Warren W."/>
            <person name="Chinwalla A."/>
            <person name="Mardis E.R."/>
            <person name="Wilson R.K."/>
        </authorList>
    </citation>
    <scope>NUCLEOTIDE SEQUENCE [LARGE SCALE GENOMIC DNA]</scope>
    <source>
        <strain evidence="1 2">ATCC 14685</strain>
    </source>
</reference>
<dbReference type="AlphaFoldDB" id="D0W4Z3"/>
<name>D0W4Z3_NEICI</name>
<evidence type="ECO:0000313" key="2">
    <source>
        <dbReference type="Proteomes" id="UP000003294"/>
    </source>
</evidence>
<dbReference type="EMBL" id="ACDY02000011">
    <property type="protein sequence ID" value="EEZ71114.1"/>
    <property type="molecule type" value="Genomic_DNA"/>
</dbReference>
<proteinExistence type="predicted"/>